<proteinExistence type="predicted"/>
<dbReference type="STRING" id="1679170.AC625_15800"/>
<dbReference type="AlphaFoldDB" id="A0A0K9GVS8"/>
<dbReference type="EMBL" id="LFZW01000001">
    <property type="protein sequence ID" value="KMY50799.1"/>
    <property type="molecule type" value="Genomic_DNA"/>
</dbReference>
<evidence type="ECO:0000313" key="2">
    <source>
        <dbReference type="Proteomes" id="UP000037146"/>
    </source>
</evidence>
<dbReference type="PATRIC" id="fig|1679170.3.peg.3599"/>
<evidence type="ECO:0000313" key="1">
    <source>
        <dbReference type="EMBL" id="KMY50799.1"/>
    </source>
</evidence>
<keyword evidence="2" id="KW-1185">Reference proteome</keyword>
<dbReference type="OrthoDB" id="3902805at2"/>
<comment type="caution">
    <text evidence="1">The sequence shown here is derived from an EMBL/GenBank/DDBJ whole genome shotgun (WGS) entry which is preliminary data.</text>
</comment>
<protein>
    <submittedName>
        <fullName evidence="1">Uncharacterized protein</fullName>
    </submittedName>
</protein>
<name>A0A0K9GVS8_9BACI</name>
<gene>
    <name evidence="1" type="ORF">AC625_15800</name>
</gene>
<reference evidence="2" key="1">
    <citation type="submission" date="2015-07" db="EMBL/GenBank/DDBJ databases">
        <title>Genome sequencing project for genomic taxonomy and phylogenomics of Bacillus-like bacteria.</title>
        <authorList>
            <person name="Liu B."/>
            <person name="Wang J."/>
            <person name="Zhu Y."/>
            <person name="Liu G."/>
            <person name="Chen Q."/>
            <person name="Chen Z."/>
            <person name="Lan J."/>
            <person name="Che J."/>
            <person name="Ge C."/>
            <person name="Shi H."/>
            <person name="Pan Z."/>
            <person name="Liu X."/>
        </authorList>
    </citation>
    <scope>NUCLEOTIDE SEQUENCE [LARGE SCALE GENOMIC DNA]</scope>
    <source>
        <strain evidence="2">FJAT-27997</strain>
    </source>
</reference>
<accession>A0A0K9GVS8</accession>
<sequence>MNTLSAYETLPKGTESHGFRKQLKAGIWIDGEFDWYSEEEVAVNTGGQMRSLIQSFSKQHISFVRCTIKNTSAFLKSPKMVFHYENMRDPQNVAFYCPGEKAILHIGKKSISLLGGVVKGKGISQYCIQGKGSLYQYGCFKSLKEGILSYSPLAKGEVSSIFSLEPEIQPDECIEAVAWVIHTNTKEEALFMHEKLLSALPH</sequence>
<dbReference type="Proteomes" id="UP000037146">
    <property type="component" value="Unassembled WGS sequence"/>
</dbReference>
<organism evidence="1 2">
    <name type="scientific">Peribacillus loiseleuriae</name>
    <dbReference type="NCBI Taxonomy" id="1679170"/>
    <lineage>
        <taxon>Bacteria</taxon>
        <taxon>Bacillati</taxon>
        <taxon>Bacillota</taxon>
        <taxon>Bacilli</taxon>
        <taxon>Bacillales</taxon>
        <taxon>Bacillaceae</taxon>
        <taxon>Peribacillus</taxon>
    </lineage>
</organism>